<feature type="domain" description="CUE" evidence="3">
    <location>
        <begin position="66"/>
        <end position="109"/>
    </location>
</feature>
<evidence type="ECO:0000313" key="4">
    <source>
        <dbReference type="EMBL" id="CDO55189.1"/>
    </source>
</evidence>
<keyword evidence="2" id="KW-0472">Membrane</keyword>
<evidence type="ECO:0000259" key="3">
    <source>
        <dbReference type="PROSITE" id="PS51140"/>
    </source>
</evidence>
<reference evidence="4" key="1">
    <citation type="submission" date="2014-03" db="EMBL/GenBank/DDBJ databases">
        <authorList>
            <person name="Casaregola S."/>
        </authorList>
    </citation>
    <scope>NUCLEOTIDE SEQUENCE [LARGE SCALE GENOMIC DNA]</scope>
    <source>
        <strain evidence="4">CLIB 918</strain>
    </source>
</reference>
<accession>A0A0J9XD38</accession>
<keyword evidence="2" id="KW-1133">Transmembrane helix</keyword>
<name>A0A0J9XD38_GEOCN</name>
<feature type="compositionally biased region" description="Low complexity" evidence="1">
    <location>
        <begin position="43"/>
        <end position="52"/>
    </location>
</feature>
<dbReference type="SMART" id="SM00546">
    <property type="entry name" value="CUE"/>
    <property type="match status" value="1"/>
</dbReference>
<evidence type="ECO:0000256" key="1">
    <source>
        <dbReference type="SAM" id="MobiDB-lite"/>
    </source>
</evidence>
<feature type="region of interest" description="Disordered" evidence="1">
    <location>
        <begin position="31"/>
        <end position="57"/>
    </location>
</feature>
<dbReference type="Gene3D" id="1.10.8.10">
    <property type="entry name" value="DNA helicase RuvA subunit, C-terminal domain"/>
    <property type="match status" value="1"/>
</dbReference>
<organism evidence="4 5">
    <name type="scientific">Geotrichum candidum</name>
    <name type="common">Oospora lactis</name>
    <name type="synonym">Dipodascus geotrichum</name>
    <dbReference type="NCBI Taxonomy" id="1173061"/>
    <lineage>
        <taxon>Eukaryota</taxon>
        <taxon>Fungi</taxon>
        <taxon>Dikarya</taxon>
        <taxon>Ascomycota</taxon>
        <taxon>Saccharomycotina</taxon>
        <taxon>Dipodascomycetes</taxon>
        <taxon>Dipodascales</taxon>
        <taxon>Dipodascaceae</taxon>
        <taxon>Geotrichum</taxon>
    </lineage>
</organism>
<comment type="caution">
    <text evidence="4">The sequence shown here is derived from an EMBL/GenBank/DDBJ whole genome shotgun (WGS) entry which is preliminary data.</text>
</comment>
<dbReference type="Proteomes" id="UP000242525">
    <property type="component" value="Unassembled WGS sequence"/>
</dbReference>
<dbReference type="STRING" id="1173061.A0A0J9XD38"/>
<feature type="compositionally biased region" description="Basic and acidic residues" evidence="1">
    <location>
        <begin position="171"/>
        <end position="193"/>
    </location>
</feature>
<dbReference type="InterPro" id="IPR003892">
    <property type="entry name" value="CUE"/>
</dbReference>
<dbReference type="EMBL" id="CCBN010000010">
    <property type="protein sequence ID" value="CDO55189.1"/>
    <property type="molecule type" value="Genomic_DNA"/>
</dbReference>
<keyword evidence="5" id="KW-1185">Reference proteome</keyword>
<keyword evidence="2" id="KW-0812">Transmembrane</keyword>
<evidence type="ECO:0000313" key="5">
    <source>
        <dbReference type="Proteomes" id="UP000242525"/>
    </source>
</evidence>
<dbReference type="Pfam" id="PF02845">
    <property type="entry name" value="CUE"/>
    <property type="match status" value="1"/>
</dbReference>
<protein>
    <submittedName>
        <fullName evidence="4">Similar to Saccharomyces cerevisiae YMR264W CUE1 Endoplasmic reticulum membrane protein that recruits the ubiquitin-conjugating enzyme Ubc7p to the ER</fullName>
    </submittedName>
</protein>
<dbReference type="GO" id="GO:0043130">
    <property type="term" value="F:ubiquitin binding"/>
    <property type="evidence" value="ECO:0007669"/>
    <property type="project" value="InterPro"/>
</dbReference>
<gene>
    <name evidence="4" type="ORF">BN980_GECA10s01275g</name>
</gene>
<proteinExistence type="predicted"/>
<feature type="region of interest" description="Disordered" evidence="1">
    <location>
        <begin position="159"/>
        <end position="193"/>
    </location>
</feature>
<dbReference type="CDD" id="cd14424">
    <property type="entry name" value="CUE_Cue1p_like"/>
    <property type="match status" value="1"/>
</dbReference>
<evidence type="ECO:0000256" key="2">
    <source>
        <dbReference type="SAM" id="Phobius"/>
    </source>
</evidence>
<sequence>MSDSNTITFFFTVVVAFVVIRWFINSEPANPDAGDAGAGGADAGNAQQPQQQNRRRNLQPVAFREVTPGMIEIVQSMAPNLTVEQIRYSLESNNGNIEATVDQFLAEGTLPFPPGEQHPAAAGNLQRGATPRLADTNEASIHNVDQPKAPSLIEKYKLENKVDDNTSETEEPVKMKWSQKKEERENQLKQHREKMILRARRKFVEKETK</sequence>
<feature type="transmembrane region" description="Helical" evidence="2">
    <location>
        <begin position="6"/>
        <end position="24"/>
    </location>
</feature>
<dbReference type="PROSITE" id="PS51140">
    <property type="entry name" value="CUE"/>
    <property type="match status" value="1"/>
</dbReference>
<dbReference type="AlphaFoldDB" id="A0A0J9XD38"/>
<dbReference type="OrthoDB" id="3824970at2759"/>